<dbReference type="Pfam" id="PF13847">
    <property type="entry name" value="Methyltransf_31"/>
    <property type="match status" value="1"/>
</dbReference>
<dbReference type="Gene3D" id="3.40.50.150">
    <property type="entry name" value="Vaccinia Virus protein VP39"/>
    <property type="match status" value="1"/>
</dbReference>
<keyword evidence="2" id="KW-0808">Transferase</keyword>
<gene>
    <name evidence="2" type="ORF">J2R62_04385</name>
</gene>
<dbReference type="Proteomes" id="UP000664658">
    <property type="component" value="Unassembled WGS sequence"/>
</dbReference>
<organism evidence="2 3">
    <name type="scientific">Plesiomonas shigelloides</name>
    <name type="common">Aeromonas shigelloides</name>
    <dbReference type="NCBI Taxonomy" id="703"/>
    <lineage>
        <taxon>Bacteria</taxon>
        <taxon>Pseudomonadati</taxon>
        <taxon>Pseudomonadota</taxon>
        <taxon>Gammaproteobacteria</taxon>
        <taxon>Enterobacterales</taxon>
        <taxon>Enterobacteriaceae</taxon>
        <taxon>Plesiomonas</taxon>
    </lineage>
</organism>
<dbReference type="CDD" id="cd02440">
    <property type="entry name" value="AdoMet_MTases"/>
    <property type="match status" value="1"/>
</dbReference>
<dbReference type="GO" id="GO:0008168">
    <property type="term" value="F:methyltransferase activity"/>
    <property type="evidence" value="ECO:0007669"/>
    <property type="project" value="UniProtKB-KW"/>
</dbReference>
<dbReference type="AlphaFoldDB" id="A0A8I2B164"/>
<dbReference type="EMBL" id="JAFNAA010000003">
    <property type="protein sequence ID" value="MBO1107469.1"/>
    <property type="molecule type" value="Genomic_DNA"/>
</dbReference>
<dbReference type="InterPro" id="IPR029063">
    <property type="entry name" value="SAM-dependent_MTases_sf"/>
</dbReference>
<dbReference type="InterPro" id="IPR025714">
    <property type="entry name" value="Methyltranfer_dom"/>
</dbReference>
<feature type="domain" description="Methyltransferase" evidence="1">
    <location>
        <begin position="44"/>
        <end position="141"/>
    </location>
</feature>
<evidence type="ECO:0000313" key="2">
    <source>
        <dbReference type="EMBL" id="MBO1107469.1"/>
    </source>
</evidence>
<sequence length="197" mass="23215">MTNEIVKERINLLTMSDVDSIENRILQERHIERYALVRKFAFGKVIDIACGIGYGSYLLSKNPDIQCVHGFDPDEKTINHAKNNFSCEKTIFTQGSVETLEENKVDTLVSLETIEHLKNPNSFKLMIERNKPKRIIISFPNKKTTHYNKYHLWDIQNEDVIIMLRKEYGKVHTFDFYDSSFMIFDRKSHSIEEKFFL</sequence>
<keyword evidence="2" id="KW-0489">Methyltransferase</keyword>
<dbReference type="GO" id="GO:0032259">
    <property type="term" value="P:methylation"/>
    <property type="evidence" value="ECO:0007669"/>
    <property type="project" value="UniProtKB-KW"/>
</dbReference>
<evidence type="ECO:0000259" key="1">
    <source>
        <dbReference type="Pfam" id="PF13847"/>
    </source>
</evidence>
<comment type="caution">
    <text evidence="2">The sequence shown here is derived from an EMBL/GenBank/DDBJ whole genome shotgun (WGS) entry which is preliminary data.</text>
</comment>
<proteinExistence type="predicted"/>
<dbReference type="RefSeq" id="WP_207541700.1">
    <property type="nucleotide sequence ID" value="NZ_JAFNAA010000003.1"/>
</dbReference>
<name>A0A8I2B164_PLESH</name>
<evidence type="ECO:0000313" key="3">
    <source>
        <dbReference type="Proteomes" id="UP000664658"/>
    </source>
</evidence>
<accession>A0A8I2B164</accession>
<protein>
    <submittedName>
        <fullName evidence="2">Class I SAM-dependent methyltransferase</fullName>
    </submittedName>
</protein>
<reference evidence="2" key="1">
    <citation type="submission" date="2021-03" db="EMBL/GenBank/DDBJ databases">
        <title>Plesiomonas shigelloides zfcc0051, isolated from zebrafish feces.</title>
        <authorList>
            <person name="Vanderhoek Z."/>
            <person name="Gaulke C."/>
        </authorList>
    </citation>
    <scope>NUCLEOTIDE SEQUENCE</scope>
    <source>
        <strain evidence="2">Zfcc0051</strain>
    </source>
</reference>
<dbReference type="SUPFAM" id="SSF53335">
    <property type="entry name" value="S-adenosyl-L-methionine-dependent methyltransferases"/>
    <property type="match status" value="1"/>
</dbReference>